<dbReference type="Gene3D" id="1.20.1070.10">
    <property type="entry name" value="Rhodopsin 7-helix transmembrane proteins"/>
    <property type="match status" value="1"/>
</dbReference>
<feature type="transmembrane region" description="Helical" evidence="5">
    <location>
        <begin position="199"/>
        <end position="224"/>
    </location>
</feature>
<evidence type="ECO:0000256" key="1">
    <source>
        <dbReference type="ARBA" id="ARBA00004370"/>
    </source>
</evidence>
<dbReference type="Proteomes" id="UP001519460">
    <property type="component" value="Unassembled WGS sequence"/>
</dbReference>
<name>A0ABD0K2W6_9CAEN</name>
<dbReference type="AlphaFoldDB" id="A0ABD0K2W6"/>
<dbReference type="InterPro" id="IPR052954">
    <property type="entry name" value="GPCR-Ligand_Int"/>
</dbReference>
<feature type="transmembrane region" description="Helical" evidence="5">
    <location>
        <begin position="236"/>
        <end position="255"/>
    </location>
</feature>
<dbReference type="Pfam" id="PF00001">
    <property type="entry name" value="7tm_1"/>
    <property type="match status" value="1"/>
</dbReference>
<accession>A0ABD0K2W6</accession>
<dbReference type="InterPro" id="IPR017452">
    <property type="entry name" value="GPCR_Rhodpsn_7TM"/>
</dbReference>
<feature type="domain" description="G-protein coupled receptors family 1 profile" evidence="6">
    <location>
        <begin position="216"/>
        <end position="438"/>
    </location>
</feature>
<dbReference type="CDD" id="cd14978">
    <property type="entry name" value="7tmA_FMRFamide_R-like"/>
    <property type="match status" value="1"/>
</dbReference>
<organism evidence="7 8">
    <name type="scientific">Batillaria attramentaria</name>
    <dbReference type="NCBI Taxonomy" id="370345"/>
    <lineage>
        <taxon>Eukaryota</taxon>
        <taxon>Metazoa</taxon>
        <taxon>Spiralia</taxon>
        <taxon>Lophotrochozoa</taxon>
        <taxon>Mollusca</taxon>
        <taxon>Gastropoda</taxon>
        <taxon>Caenogastropoda</taxon>
        <taxon>Sorbeoconcha</taxon>
        <taxon>Cerithioidea</taxon>
        <taxon>Batillariidae</taxon>
        <taxon>Batillaria</taxon>
    </lineage>
</organism>
<dbReference type="PANTHER" id="PTHR46641:SF2">
    <property type="entry name" value="FMRFAMIDE RECEPTOR"/>
    <property type="match status" value="1"/>
</dbReference>
<dbReference type="EMBL" id="JACVVK020000264">
    <property type="protein sequence ID" value="KAK7481328.1"/>
    <property type="molecule type" value="Genomic_DNA"/>
</dbReference>
<feature type="transmembrane region" description="Helical" evidence="5">
    <location>
        <begin position="374"/>
        <end position="399"/>
    </location>
</feature>
<feature type="non-terminal residue" evidence="7">
    <location>
        <position position="602"/>
    </location>
</feature>
<comment type="subcellular location">
    <subcellularLocation>
        <location evidence="1">Membrane</location>
    </subcellularLocation>
</comment>
<comment type="caution">
    <text evidence="7">The sequence shown here is derived from an EMBL/GenBank/DDBJ whole genome shotgun (WGS) entry which is preliminary data.</text>
</comment>
<feature type="transmembrane region" description="Helical" evidence="5">
    <location>
        <begin position="275"/>
        <end position="296"/>
    </location>
</feature>
<keyword evidence="3 5" id="KW-1133">Transmembrane helix</keyword>
<evidence type="ECO:0000313" key="7">
    <source>
        <dbReference type="EMBL" id="KAK7481328.1"/>
    </source>
</evidence>
<dbReference type="SUPFAM" id="SSF81321">
    <property type="entry name" value="Family A G protein-coupled receptor-like"/>
    <property type="match status" value="1"/>
</dbReference>
<dbReference type="PROSITE" id="PS50262">
    <property type="entry name" value="G_PROTEIN_RECEP_F1_2"/>
    <property type="match status" value="1"/>
</dbReference>
<evidence type="ECO:0000256" key="2">
    <source>
        <dbReference type="ARBA" id="ARBA00022692"/>
    </source>
</evidence>
<reference evidence="7 8" key="1">
    <citation type="journal article" date="2023" name="Sci. Data">
        <title>Genome assembly of the Korean intertidal mud-creeper Batillaria attramentaria.</title>
        <authorList>
            <person name="Patra A.K."/>
            <person name="Ho P.T."/>
            <person name="Jun S."/>
            <person name="Lee S.J."/>
            <person name="Kim Y."/>
            <person name="Won Y.J."/>
        </authorList>
    </citation>
    <scope>NUCLEOTIDE SEQUENCE [LARGE SCALE GENOMIC DNA]</scope>
    <source>
        <strain evidence="7">Wonlab-2016</strain>
    </source>
</reference>
<keyword evidence="8" id="KW-1185">Reference proteome</keyword>
<dbReference type="PRINTS" id="PR00237">
    <property type="entry name" value="GPCRRHODOPSN"/>
</dbReference>
<feature type="transmembrane region" description="Helical" evidence="5">
    <location>
        <begin position="317"/>
        <end position="334"/>
    </location>
</feature>
<keyword evidence="2 5" id="KW-0812">Transmembrane</keyword>
<evidence type="ECO:0000256" key="3">
    <source>
        <dbReference type="ARBA" id="ARBA00022989"/>
    </source>
</evidence>
<dbReference type="PANTHER" id="PTHR46641">
    <property type="entry name" value="FMRFAMIDE RECEPTOR-RELATED"/>
    <property type="match status" value="1"/>
</dbReference>
<evidence type="ECO:0000256" key="4">
    <source>
        <dbReference type="ARBA" id="ARBA00023136"/>
    </source>
</evidence>
<proteinExistence type="predicted"/>
<dbReference type="GO" id="GO:0016020">
    <property type="term" value="C:membrane"/>
    <property type="evidence" value="ECO:0007669"/>
    <property type="project" value="UniProtKB-SubCell"/>
</dbReference>
<evidence type="ECO:0000256" key="5">
    <source>
        <dbReference type="SAM" id="Phobius"/>
    </source>
</evidence>
<protein>
    <recommendedName>
        <fullName evidence="6">G-protein coupled receptors family 1 profile domain-containing protein</fullName>
    </recommendedName>
</protein>
<dbReference type="InterPro" id="IPR000276">
    <property type="entry name" value="GPCR_Rhodpsn"/>
</dbReference>
<evidence type="ECO:0000313" key="8">
    <source>
        <dbReference type="Proteomes" id="UP001519460"/>
    </source>
</evidence>
<keyword evidence="4 5" id="KW-0472">Membrane</keyword>
<sequence length="602" mass="67016">PHNQKNSSNTDANQVKFIADSVAALLGRRKGKINAHVLQYHISYTANVTGRREVRTQTGWTSVTCTHRLPVKLRVTTKLPVTSQQQRGIITTESWWTIRGSLWKAHGNEHRASSMWRTTRAQLLNEELPPVTYFCTLGSDGGDRLLPAMAMDVAAPYSASFNSTVAPTVLATTAMPDSPLPCNGSGAPPMEEWSEKLNFYMNGVLTAIVTGLGLVGNALAVMVLTRRTMHTSTNCFLTALAIWDSVVLLHSLLLMSLGEIVPGFFTHALPYVIVYLYPVALVAQTATVWLTVSFTVERYIAVCHPLKAASMCTIQRARIVIVIISVISVLYNMPRWFEYTLMHLQNPISNVTCLGVDKTGLAQNSVYHKIYFGWLYFLVMCFIPLCSLAVLNAFLVLAVKRSQRQRKDMNVRQSFRVGRQSLPVLVNLRVNFLILLGPRQPSQAFRPLLLNPARPFRVSSCTQFPSVSLRGPQKINLSVDSLIRSGFFVTEEPILCPRVIAGKGKTRVCSAEASLDFNLQFSTALKRAQNGYKEISTIPLRLFHTPFSLRRIVNYQSAPGLTPSWTPSLKPGQAIFLRSVVYRLAARLRPDGALREGEPRDQ</sequence>
<gene>
    <name evidence="7" type="ORF">BaRGS_00027408</name>
</gene>
<evidence type="ECO:0000259" key="6">
    <source>
        <dbReference type="PROSITE" id="PS50262"/>
    </source>
</evidence>
<feature type="non-terminal residue" evidence="7">
    <location>
        <position position="1"/>
    </location>
</feature>